<name>A0A0A9H1P8_ARUDO</name>
<reference evidence="1" key="2">
    <citation type="journal article" date="2015" name="Data Brief">
        <title>Shoot transcriptome of the giant reed, Arundo donax.</title>
        <authorList>
            <person name="Barrero R.A."/>
            <person name="Guerrero F.D."/>
            <person name="Moolhuijzen P."/>
            <person name="Goolsby J.A."/>
            <person name="Tidwell J."/>
            <person name="Bellgard S.E."/>
            <person name="Bellgard M.I."/>
        </authorList>
    </citation>
    <scope>NUCLEOTIDE SEQUENCE</scope>
    <source>
        <tissue evidence="1">Shoot tissue taken approximately 20 cm above the soil surface</tissue>
    </source>
</reference>
<sequence>MGVRSALHSTLALLPPNNETWPHWLTRSCCSRIYLEGGHILLSYIDYYHWSSDFQFQ</sequence>
<evidence type="ECO:0000313" key="1">
    <source>
        <dbReference type="EMBL" id="JAE31120.1"/>
    </source>
</evidence>
<dbReference type="EMBL" id="GBRH01166776">
    <property type="protein sequence ID" value="JAE31120.1"/>
    <property type="molecule type" value="Transcribed_RNA"/>
</dbReference>
<dbReference type="AlphaFoldDB" id="A0A0A9H1P8"/>
<organism evidence="1">
    <name type="scientific">Arundo donax</name>
    <name type="common">Giant reed</name>
    <name type="synonym">Donax arundinaceus</name>
    <dbReference type="NCBI Taxonomy" id="35708"/>
    <lineage>
        <taxon>Eukaryota</taxon>
        <taxon>Viridiplantae</taxon>
        <taxon>Streptophyta</taxon>
        <taxon>Embryophyta</taxon>
        <taxon>Tracheophyta</taxon>
        <taxon>Spermatophyta</taxon>
        <taxon>Magnoliopsida</taxon>
        <taxon>Liliopsida</taxon>
        <taxon>Poales</taxon>
        <taxon>Poaceae</taxon>
        <taxon>PACMAD clade</taxon>
        <taxon>Arundinoideae</taxon>
        <taxon>Arundineae</taxon>
        <taxon>Arundo</taxon>
    </lineage>
</organism>
<reference evidence="1" key="1">
    <citation type="submission" date="2014-09" db="EMBL/GenBank/DDBJ databases">
        <authorList>
            <person name="Magalhaes I.L.F."/>
            <person name="Oliveira U."/>
            <person name="Santos F.R."/>
            <person name="Vidigal T.H.D.A."/>
            <person name="Brescovit A.D."/>
            <person name="Santos A.J."/>
        </authorList>
    </citation>
    <scope>NUCLEOTIDE SEQUENCE</scope>
    <source>
        <tissue evidence="1">Shoot tissue taken approximately 20 cm above the soil surface</tissue>
    </source>
</reference>
<protein>
    <submittedName>
        <fullName evidence="1">Uncharacterized protein</fullName>
    </submittedName>
</protein>
<proteinExistence type="predicted"/>
<accession>A0A0A9H1P8</accession>